<keyword evidence="2" id="KW-1185">Reference proteome</keyword>
<organism evidence="1 2">
    <name type="scientific">Spiromyces aspiralis</name>
    <dbReference type="NCBI Taxonomy" id="68401"/>
    <lineage>
        <taxon>Eukaryota</taxon>
        <taxon>Fungi</taxon>
        <taxon>Fungi incertae sedis</taxon>
        <taxon>Zoopagomycota</taxon>
        <taxon>Kickxellomycotina</taxon>
        <taxon>Kickxellomycetes</taxon>
        <taxon>Kickxellales</taxon>
        <taxon>Kickxellaceae</taxon>
        <taxon>Spiromyces</taxon>
    </lineage>
</organism>
<evidence type="ECO:0000313" key="2">
    <source>
        <dbReference type="Proteomes" id="UP001145114"/>
    </source>
</evidence>
<dbReference type="EMBL" id="JAMZIH010008695">
    <property type="protein sequence ID" value="KAJ1671554.1"/>
    <property type="molecule type" value="Genomic_DNA"/>
</dbReference>
<accession>A0ACC1H796</accession>
<reference evidence="1" key="1">
    <citation type="submission" date="2022-06" db="EMBL/GenBank/DDBJ databases">
        <title>Phylogenomic reconstructions and comparative analyses of Kickxellomycotina fungi.</title>
        <authorList>
            <person name="Reynolds N.K."/>
            <person name="Stajich J.E."/>
            <person name="Barry K."/>
            <person name="Grigoriev I.V."/>
            <person name="Crous P."/>
            <person name="Smith M.E."/>
        </authorList>
    </citation>
    <scope>NUCLEOTIDE SEQUENCE</scope>
    <source>
        <strain evidence="1">RSA 2271</strain>
    </source>
</reference>
<dbReference type="Proteomes" id="UP001145114">
    <property type="component" value="Unassembled WGS sequence"/>
</dbReference>
<protein>
    <submittedName>
        <fullName evidence="1">RNA polymerase II subunit 3</fullName>
    </submittedName>
</protein>
<proteinExistence type="predicted"/>
<sequence>MSDVSCPVTDRDDALSLSLFLIPWPGENDPGIVITKLAKGQELKVHCIAKKGIAKEHAKWSPCAAVSFEYDPLNKLHHTDFWFERDPGVEWVPSKNAEEEGGGRVRQAIDPSGVSGNDEPFDYNAVPTTFYIRVETVGSMRPEDVVMMATRIMQEKLSTVELCIEDEQNPGRNGLNQDFGDVMEPW</sequence>
<comment type="caution">
    <text evidence="1">The sequence shown here is derived from an EMBL/GenBank/DDBJ whole genome shotgun (WGS) entry which is preliminary data.</text>
</comment>
<evidence type="ECO:0000313" key="1">
    <source>
        <dbReference type="EMBL" id="KAJ1671554.1"/>
    </source>
</evidence>
<gene>
    <name evidence="1" type="primary">rpb3_1</name>
    <name evidence="1" type="ORF">EV182_007568</name>
</gene>
<name>A0ACC1H796_9FUNG</name>